<dbReference type="EMBL" id="JAUJFL010000001">
    <property type="protein sequence ID" value="KAK2614252.1"/>
    <property type="molecule type" value="Genomic_DNA"/>
</dbReference>
<keyword evidence="4 7" id="KW-0479">Metal-binding</keyword>
<dbReference type="InterPro" id="IPR036396">
    <property type="entry name" value="Cyt_P450_sf"/>
</dbReference>
<feature type="transmembrane region" description="Helical" evidence="8">
    <location>
        <begin position="41"/>
        <end position="62"/>
    </location>
</feature>
<evidence type="ECO:0000256" key="3">
    <source>
        <dbReference type="ARBA" id="ARBA00022617"/>
    </source>
</evidence>
<feature type="transmembrane region" description="Helical" evidence="8">
    <location>
        <begin position="74"/>
        <end position="94"/>
    </location>
</feature>
<evidence type="ECO:0000256" key="6">
    <source>
        <dbReference type="ARBA" id="ARBA00023033"/>
    </source>
</evidence>
<reference evidence="9" key="1">
    <citation type="submission" date="2023-06" db="EMBL/GenBank/DDBJ databases">
        <authorList>
            <person name="Noh H."/>
        </authorList>
    </citation>
    <scope>NUCLEOTIDE SEQUENCE</scope>
    <source>
        <strain evidence="9">DUCC20226</strain>
    </source>
</reference>
<evidence type="ECO:0000256" key="2">
    <source>
        <dbReference type="ARBA" id="ARBA00010617"/>
    </source>
</evidence>
<dbReference type="InterPro" id="IPR050121">
    <property type="entry name" value="Cytochrome_P450_monoxygenase"/>
</dbReference>
<dbReference type="CDD" id="cd11061">
    <property type="entry name" value="CYP67-like"/>
    <property type="match status" value="1"/>
</dbReference>
<dbReference type="Proteomes" id="UP001265746">
    <property type="component" value="Unassembled WGS sequence"/>
</dbReference>
<keyword evidence="6" id="KW-0503">Monooxygenase</keyword>
<dbReference type="SUPFAM" id="SSF48264">
    <property type="entry name" value="Cytochrome P450"/>
    <property type="match status" value="1"/>
</dbReference>
<organism evidence="9 10">
    <name type="scientific">Phomopsis amygdali</name>
    <name type="common">Fusicoccum amygdali</name>
    <dbReference type="NCBI Taxonomy" id="1214568"/>
    <lineage>
        <taxon>Eukaryota</taxon>
        <taxon>Fungi</taxon>
        <taxon>Dikarya</taxon>
        <taxon>Ascomycota</taxon>
        <taxon>Pezizomycotina</taxon>
        <taxon>Sordariomycetes</taxon>
        <taxon>Sordariomycetidae</taxon>
        <taxon>Diaporthales</taxon>
        <taxon>Diaporthaceae</taxon>
        <taxon>Diaporthe</taxon>
    </lineage>
</organism>
<evidence type="ECO:0000256" key="5">
    <source>
        <dbReference type="ARBA" id="ARBA00023004"/>
    </source>
</evidence>
<accession>A0AAD9W7T0</accession>
<dbReference type="GO" id="GO:0004497">
    <property type="term" value="F:monooxygenase activity"/>
    <property type="evidence" value="ECO:0007669"/>
    <property type="project" value="UniProtKB-KW"/>
</dbReference>
<dbReference type="PANTHER" id="PTHR24305">
    <property type="entry name" value="CYTOCHROME P450"/>
    <property type="match status" value="1"/>
</dbReference>
<dbReference type="GO" id="GO:0016705">
    <property type="term" value="F:oxidoreductase activity, acting on paired donors, with incorporation or reduction of molecular oxygen"/>
    <property type="evidence" value="ECO:0007669"/>
    <property type="project" value="InterPro"/>
</dbReference>
<evidence type="ECO:0000256" key="8">
    <source>
        <dbReference type="SAM" id="Phobius"/>
    </source>
</evidence>
<comment type="caution">
    <text evidence="9">The sequence shown here is derived from an EMBL/GenBank/DDBJ whole genome shotgun (WGS) entry which is preliminary data.</text>
</comment>
<keyword evidence="8" id="KW-1133">Transmembrane helix</keyword>
<feature type="transmembrane region" description="Helical" evidence="8">
    <location>
        <begin position="14"/>
        <end position="34"/>
    </location>
</feature>
<dbReference type="GO" id="GO:0005506">
    <property type="term" value="F:iron ion binding"/>
    <property type="evidence" value="ECO:0007669"/>
    <property type="project" value="InterPro"/>
</dbReference>
<dbReference type="InterPro" id="IPR001128">
    <property type="entry name" value="Cyt_P450"/>
</dbReference>
<keyword evidence="10" id="KW-1185">Reference proteome</keyword>
<keyword evidence="5 7" id="KW-0408">Iron</keyword>
<evidence type="ECO:0000313" key="9">
    <source>
        <dbReference type="EMBL" id="KAK2614252.1"/>
    </source>
</evidence>
<protein>
    <recommendedName>
        <fullName evidence="11">Cytochrome P450</fullName>
    </recommendedName>
</protein>
<dbReference type="PRINTS" id="PR00385">
    <property type="entry name" value="P450"/>
</dbReference>
<dbReference type="PANTHER" id="PTHR24305:SF78">
    <property type="entry name" value="P450, PUTATIVE (EUROFUNG)-RELATED"/>
    <property type="match status" value="1"/>
</dbReference>
<keyword evidence="8" id="KW-0472">Membrane</keyword>
<proteinExistence type="inferred from homology"/>
<dbReference type="PRINTS" id="PR00465">
    <property type="entry name" value="EP450IV"/>
</dbReference>
<sequence length="583" mass="66049">MVHSLYELAQADSYHVFAGSALLGVLFHVSIQFVEFEKFMFHFLAALLVMSIAVSTAFSIFGQVAWHQAIVKTVIIEVIFNSSCLFSIGIYRLLLHRCRRFPGPFGAKLSRFWTAYIFSKNAQYYKELEKMQAKYGDFVRTGPREITVFRATAVSAIYGPASRLLKSTWFGQSGNDPDKCSLHMVRDALKHRNRRRAWDRGFSIKALAKYQPRIKAKSDLLKERIQDRAGQPIDITKWAMFYSFDVVGEVAFGKDFANLVTGIEHSAIKPIHEHIRVFGVLSPLPWLMNILTCIPSASSIYTEIFSFCANEIQAKQKVSYQFVALAPVARFFITDVRFIPKSWDNEEYPNDIVSWLLKAVFEKDASAAPTKEALDYDSRLVLLAGSDTTSSTLANTLFYLCKNVATQKKLREKLQQAHSGGARQWDYEKVQLVTYLDDIIAETLRLRPAVLVAGSRETQATGLQIDEVHIPGNTNVLVSVYSIQRDPRYWSRANEFIPERWGDRRSEMGTDKAPYLPFLAGAYSCPGKNFAYMSLRIALSILVQNFDISFSPGENGYSFENNALDCFVITLPPLHLNFTPLVL</sequence>
<name>A0AAD9W7T0_PHOAM</name>
<evidence type="ECO:0000256" key="4">
    <source>
        <dbReference type="ARBA" id="ARBA00022723"/>
    </source>
</evidence>
<evidence type="ECO:0000256" key="1">
    <source>
        <dbReference type="ARBA" id="ARBA00001971"/>
    </source>
</evidence>
<gene>
    <name evidence="9" type="ORF">N8I77_001098</name>
</gene>
<dbReference type="GO" id="GO:0020037">
    <property type="term" value="F:heme binding"/>
    <property type="evidence" value="ECO:0007669"/>
    <property type="project" value="InterPro"/>
</dbReference>
<evidence type="ECO:0008006" key="11">
    <source>
        <dbReference type="Google" id="ProtNLM"/>
    </source>
</evidence>
<keyword evidence="6" id="KW-0560">Oxidoreductase</keyword>
<keyword evidence="8" id="KW-0812">Transmembrane</keyword>
<dbReference type="AlphaFoldDB" id="A0AAD9W7T0"/>
<dbReference type="Pfam" id="PF00067">
    <property type="entry name" value="p450"/>
    <property type="match status" value="1"/>
</dbReference>
<dbReference type="Gene3D" id="1.10.630.10">
    <property type="entry name" value="Cytochrome P450"/>
    <property type="match status" value="1"/>
</dbReference>
<evidence type="ECO:0000256" key="7">
    <source>
        <dbReference type="PIRSR" id="PIRSR602403-1"/>
    </source>
</evidence>
<keyword evidence="3 7" id="KW-0349">Heme</keyword>
<feature type="binding site" description="axial binding residue" evidence="7">
    <location>
        <position position="525"/>
    </location>
    <ligand>
        <name>heme</name>
        <dbReference type="ChEBI" id="CHEBI:30413"/>
    </ligand>
    <ligandPart>
        <name>Fe</name>
        <dbReference type="ChEBI" id="CHEBI:18248"/>
    </ligandPart>
</feature>
<evidence type="ECO:0000313" key="10">
    <source>
        <dbReference type="Proteomes" id="UP001265746"/>
    </source>
</evidence>
<comment type="cofactor">
    <cofactor evidence="1 7">
        <name>heme</name>
        <dbReference type="ChEBI" id="CHEBI:30413"/>
    </cofactor>
</comment>
<dbReference type="InterPro" id="IPR002403">
    <property type="entry name" value="Cyt_P450_E_grp-IV"/>
</dbReference>
<comment type="similarity">
    <text evidence="2">Belongs to the cytochrome P450 family.</text>
</comment>